<dbReference type="InterPro" id="IPR039422">
    <property type="entry name" value="MarR/SlyA-like"/>
</dbReference>
<dbReference type="OrthoDB" id="3830756at2"/>
<keyword evidence="2" id="KW-0238">DNA-binding</keyword>
<organism evidence="5 6">
    <name type="scientific">Amycolatopsis suaedae</name>
    <dbReference type="NCBI Taxonomy" id="2510978"/>
    <lineage>
        <taxon>Bacteria</taxon>
        <taxon>Bacillati</taxon>
        <taxon>Actinomycetota</taxon>
        <taxon>Actinomycetes</taxon>
        <taxon>Pseudonocardiales</taxon>
        <taxon>Pseudonocardiaceae</taxon>
        <taxon>Amycolatopsis</taxon>
    </lineage>
</organism>
<gene>
    <name evidence="5" type="ORF">EWH70_27880</name>
</gene>
<keyword evidence="3" id="KW-0804">Transcription</keyword>
<dbReference type="PANTHER" id="PTHR33164">
    <property type="entry name" value="TRANSCRIPTIONAL REGULATOR, MARR FAMILY"/>
    <property type="match status" value="1"/>
</dbReference>
<dbReference type="PRINTS" id="PR00598">
    <property type="entry name" value="HTHMARR"/>
</dbReference>
<dbReference type="Proteomes" id="UP000292003">
    <property type="component" value="Unassembled WGS sequence"/>
</dbReference>
<dbReference type="GO" id="GO:0003677">
    <property type="term" value="F:DNA binding"/>
    <property type="evidence" value="ECO:0007669"/>
    <property type="project" value="UniProtKB-KW"/>
</dbReference>
<feature type="domain" description="HTH marR-type" evidence="4">
    <location>
        <begin position="9"/>
        <end position="143"/>
    </location>
</feature>
<dbReference type="SMART" id="SM00347">
    <property type="entry name" value="HTH_MARR"/>
    <property type="match status" value="1"/>
</dbReference>
<evidence type="ECO:0000256" key="1">
    <source>
        <dbReference type="ARBA" id="ARBA00023015"/>
    </source>
</evidence>
<dbReference type="GO" id="GO:0006950">
    <property type="term" value="P:response to stress"/>
    <property type="evidence" value="ECO:0007669"/>
    <property type="project" value="TreeGrafter"/>
</dbReference>
<evidence type="ECO:0000313" key="6">
    <source>
        <dbReference type="Proteomes" id="UP000292003"/>
    </source>
</evidence>
<sequence>MPVRHKDSHDWLAGEIGAAAESLVLAWARGEEQAHGTVSVPQLRALFAVDAHGPLTVGRLGTLLDALPSSASRLCDRLEATGLLARQAGASDRRATTVSLTPAGRELLDDVRRARQRHLGEILAAMSPEQRTALLEGLTEFARAAARANDD</sequence>
<dbReference type="InterPro" id="IPR023187">
    <property type="entry name" value="Tscrpt_reg_MarR-type_CS"/>
</dbReference>
<proteinExistence type="predicted"/>
<reference evidence="5 6" key="1">
    <citation type="submission" date="2019-02" db="EMBL/GenBank/DDBJ databases">
        <title>Draft genome sequence of Amycolatopsis sp. 8-3EHSu isolated from roots of Suaeda maritima.</title>
        <authorList>
            <person name="Duangmal K."/>
            <person name="Chantavorakit T."/>
        </authorList>
    </citation>
    <scope>NUCLEOTIDE SEQUENCE [LARGE SCALE GENOMIC DNA]</scope>
    <source>
        <strain evidence="5 6">8-3EHSu</strain>
    </source>
</reference>
<keyword evidence="6" id="KW-1185">Reference proteome</keyword>
<dbReference type="PROSITE" id="PS01117">
    <property type="entry name" value="HTH_MARR_1"/>
    <property type="match status" value="1"/>
</dbReference>
<dbReference type="AlphaFoldDB" id="A0A4Q7J1G0"/>
<dbReference type="InterPro" id="IPR036388">
    <property type="entry name" value="WH-like_DNA-bd_sf"/>
</dbReference>
<dbReference type="PANTHER" id="PTHR33164:SF94">
    <property type="entry name" value="TRANSCRIPTIONAL REGULATORY PROTEIN-RELATED"/>
    <property type="match status" value="1"/>
</dbReference>
<protein>
    <submittedName>
        <fullName evidence="5">MarR family transcriptional regulator</fullName>
    </submittedName>
</protein>
<dbReference type="Gene3D" id="1.10.10.10">
    <property type="entry name" value="Winged helix-like DNA-binding domain superfamily/Winged helix DNA-binding domain"/>
    <property type="match status" value="1"/>
</dbReference>
<dbReference type="SUPFAM" id="SSF46785">
    <property type="entry name" value="Winged helix' DNA-binding domain"/>
    <property type="match status" value="1"/>
</dbReference>
<dbReference type="Pfam" id="PF12802">
    <property type="entry name" value="MarR_2"/>
    <property type="match status" value="1"/>
</dbReference>
<dbReference type="PROSITE" id="PS50995">
    <property type="entry name" value="HTH_MARR_2"/>
    <property type="match status" value="1"/>
</dbReference>
<dbReference type="GO" id="GO:0003700">
    <property type="term" value="F:DNA-binding transcription factor activity"/>
    <property type="evidence" value="ECO:0007669"/>
    <property type="project" value="InterPro"/>
</dbReference>
<dbReference type="InterPro" id="IPR000835">
    <property type="entry name" value="HTH_MarR-typ"/>
</dbReference>
<evidence type="ECO:0000313" key="5">
    <source>
        <dbReference type="EMBL" id="RZQ60677.1"/>
    </source>
</evidence>
<comment type="caution">
    <text evidence="5">The sequence shown here is derived from an EMBL/GenBank/DDBJ whole genome shotgun (WGS) entry which is preliminary data.</text>
</comment>
<dbReference type="EMBL" id="SFCC01000016">
    <property type="protein sequence ID" value="RZQ60677.1"/>
    <property type="molecule type" value="Genomic_DNA"/>
</dbReference>
<evidence type="ECO:0000259" key="4">
    <source>
        <dbReference type="PROSITE" id="PS50995"/>
    </source>
</evidence>
<evidence type="ECO:0000256" key="3">
    <source>
        <dbReference type="ARBA" id="ARBA00023163"/>
    </source>
</evidence>
<evidence type="ECO:0000256" key="2">
    <source>
        <dbReference type="ARBA" id="ARBA00023125"/>
    </source>
</evidence>
<dbReference type="InterPro" id="IPR036390">
    <property type="entry name" value="WH_DNA-bd_sf"/>
</dbReference>
<name>A0A4Q7J1G0_9PSEU</name>
<accession>A0A4Q7J1G0</accession>
<keyword evidence="1" id="KW-0805">Transcription regulation</keyword>